<keyword evidence="3" id="KW-0547">Nucleotide-binding</keyword>
<dbReference type="InterPro" id="IPR003593">
    <property type="entry name" value="AAA+_ATPase"/>
</dbReference>
<accession>A0A7V8FPE8</accession>
<evidence type="ECO:0000256" key="1">
    <source>
        <dbReference type="ARBA" id="ARBA00022448"/>
    </source>
</evidence>
<dbReference type="Gene3D" id="3.40.50.300">
    <property type="entry name" value="P-loop containing nucleotide triphosphate hydrolases"/>
    <property type="match status" value="1"/>
</dbReference>
<keyword evidence="2" id="KW-1003">Cell membrane</keyword>
<keyword evidence="4 6" id="KW-0067">ATP-binding</keyword>
<reference evidence="7" key="1">
    <citation type="journal article" date="2020" name="MBio">
        <title>Horizontal gene transfer to a defensive symbiont with a reduced genome amongst a multipartite beetle microbiome.</title>
        <authorList>
            <person name="Waterworth S.C."/>
            <person name="Florez L.V."/>
            <person name="Rees E.R."/>
            <person name="Hertweck C."/>
            <person name="Kaltenpoth M."/>
            <person name="Kwan J.C."/>
        </authorList>
    </citation>
    <scope>NUCLEOTIDE SEQUENCE [LARGE SCALE GENOMIC DNA]</scope>
</reference>
<gene>
    <name evidence="6" type="primary">lptB_3</name>
    <name evidence="6" type="ORF">GAK30_01693</name>
</gene>
<evidence type="ECO:0000259" key="5">
    <source>
        <dbReference type="PROSITE" id="PS50893"/>
    </source>
</evidence>
<sequence>MSGSDLLVAQGIRVGFGGFVALDGVDLRFARGASTGIVGPNGAGKSTLFNVLGGQQARHGGRVLLDGADITGWPAHRRARAGLTRTFQISRELGALTVLENLLLAAPAQPGEGLLGAWLGRAAARQAEEAAVERARALLERIGLWRLADAPADTLSGGQKKLLELCRALMLEPRLVLLDEPAAGVNPVRVGEIVDFIRALQAEGMSFGIVEHNMDMIAALCEPVYVLAQGQVLLRGRFEDVVANPQVAQAYLGGVA</sequence>
<dbReference type="GO" id="GO:0016887">
    <property type="term" value="F:ATP hydrolysis activity"/>
    <property type="evidence" value="ECO:0007669"/>
    <property type="project" value="InterPro"/>
</dbReference>
<protein>
    <submittedName>
        <fullName evidence="6">Lipopolysaccharide export system ATP-binding protein LptB</fullName>
    </submittedName>
</protein>
<evidence type="ECO:0000313" key="7">
    <source>
        <dbReference type="Proteomes" id="UP000461670"/>
    </source>
</evidence>
<evidence type="ECO:0000256" key="3">
    <source>
        <dbReference type="ARBA" id="ARBA00022741"/>
    </source>
</evidence>
<keyword evidence="1" id="KW-0813">Transport</keyword>
<dbReference type="InterPro" id="IPR003439">
    <property type="entry name" value="ABC_transporter-like_ATP-bd"/>
</dbReference>
<dbReference type="Pfam" id="PF00005">
    <property type="entry name" value="ABC_tran"/>
    <property type="match status" value="1"/>
</dbReference>
<dbReference type="GO" id="GO:0005524">
    <property type="term" value="F:ATP binding"/>
    <property type="evidence" value="ECO:0007669"/>
    <property type="project" value="UniProtKB-KW"/>
</dbReference>
<dbReference type="PROSITE" id="PS00211">
    <property type="entry name" value="ABC_TRANSPORTER_1"/>
    <property type="match status" value="1"/>
</dbReference>
<evidence type="ECO:0000256" key="4">
    <source>
        <dbReference type="ARBA" id="ARBA00022840"/>
    </source>
</evidence>
<feature type="domain" description="ABC transporter" evidence="5">
    <location>
        <begin position="1"/>
        <end position="254"/>
    </location>
</feature>
<dbReference type="CDD" id="cd03219">
    <property type="entry name" value="ABC_Mj1267_LivG_branched"/>
    <property type="match status" value="1"/>
</dbReference>
<evidence type="ECO:0000256" key="2">
    <source>
        <dbReference type="ARBA" id="ARBA00022475"/>
    </source>
</evidence>
<dbReference type="PANTHER" id="PTHR45772">
    <property type="entry name" value="CONSERVED COMPONENT OF ABC TRANSPORTER FOR NATURAL AMINO ACIDS-RELATED"/>
    <property type="match status" value="1"/>
</dbReference>
<keyword evidence="2" id="KW-0472">Membrane</keyword>
<dbReference type="PANTHER" id="PTHR45772:SF9">
    <property type="entry name" value="CONSERVED COMPONENT OF ABC TRANSPORTER FOR NATURAL AMINO ACIDS"/>
    <property type="match status" value="1"/>
</dbReference>
<dbReference type="Proteomes" id="UP000461670">
    <property type="component" value="Unassembled WGS sequence"/>
</dbReference>
<dbReference type="SMART" id="SM00382">
    <property type="entry name" value="AAA"/>
    <property type="match status" value="1"/>
</dbReference>
<dbReference type="InterPro" id="IPR017871">
    <property type="entry name" value="ABC_transporter-like_CS"/>
</dbReference>
<dbReference type="InterPro" id="IPR027417">
    <property type="entry name" value="P-loop_NTPase"/>
</dbReference>
<dbReference type="EMBL" id="WNDQ01000019">
    <property type="protein sequence ID" value="KAF1021633.1"/>
    <property type="molecule type" value="Genomic_DNA"/>
</dbReference>
<dbReference type="AlphaFoldDB" id="A0A7V8FPE8"/>
<organism evidence="6 7">
    <name type="scientific">Paracidovorax wautersii</name>
    <dbReference type="NCBI Taxonomy" id="1177982"/>
    <lineage>
        <taxon>Bacteria</taxon>
        <taxon>Pseudomonadati</taxon>
        <taxon>Pseudomonadota</taxon>
        <taxon>Betaproteobacteria</taxon>
        <taxon>Burkholderiales</taxon>
        <taxon>Comamonadaceae</taxon>
        <taxon>Paracidovorax</taxon>
    </lineage>
</organism>
<evidence type="ECO:0000313" key="6">
    <source>
        <dbReference type="EMBL" id="KAF1021633.1"/>
    </source>
</evidence>
<dbReference type="GO" id="GO:0005886">
    <property type="term" value="C:plasma membrane"/>
    <property type="evidence" value="ECO:0007669"/>
    <property type="project" value="TreeGrafter"/>
</dbReference>
<dbReference type="InterPro" id="IPR051120">
    <property type="entry name" value="ABC_AA/LPS_Transport"/>
</dbReference>
<dbReference type="PROSITE" id="PS50893">
    <property type="entry name" value="ABC_TRANSPORTER_2"/>
    <property type="match status" value="1"/>
</dbReference>
<name>A0A7V8FPE8_9BURK</name>
<proteinExistence type="predicted"/>
<dbReference type="SUPFAM" id="SSF52540">
    <property type="entry name" value="P-loop containing nucleoside triphosphate hydrolases"/>
    <property type="match status" value="1"/>
</dbReference>
<comment type="caution">
    <text evidence="6">The sequence shown here is derived from an EMBL/GenBank/DDBJ whole genome shotgun (WGS) entry which is preliminary data.</text>
</comment>